<evidence type="ECO:0000256" key="1">
    <source>
        <dbReference type="SAM" id="Coils"/>
    </source>
</evidence>
<comment type="caution">
    <text evidence="4">The sequence shown here is derived from an EMBL/GenBank/DDBJ whole genome shotgun (WGS) entry which is preliminary data.</text>
</comment>
<sequence length="321" mass="36500">MGQLTTFQCLCALLAFYDLTCINCHDMISETCSYTFQVWRPDENIEHKVRYLELEFANMSSFLDKTLLQFRNEIYSELSLCHKNRTSRGGRRAGSKVKERALNSGFSGFQRELNEMVRRLDHLTTDYVSLKNRLTTSPAPQRAGKLGFSSNGQIEQVPTSVLENGVNDLKAEWILMKRDLLHLNSENSHIKHAQNRIQREANSLNKSISSLGTKIKILEVELNNGVPTPRDRDDQADSGIRDPTSLHRRMEMDILNINEGLQDLRTSMKKVKDNMNLLRNDNVNLKRMIVDASKGKTFNGGKTNVAELMDRTLGATPTGKH</sequence>
<dbReference type="EMBL" id="NEDP02004063">
    <property type="protein sequence ID" value="OWF46931.1"/>
    <property type="molecule type" value="Genomic_DNA"/>
</dbReference>
<evidence type="ECO:0000313" key="4">
    <source>
        <dbReference type="EMBL" id="OWF46931.1"/>
    </source>
</evidence>
<protein>
    <submittedName>
        <fullName evidence="4">Uncharacterized protein</fullName>
    </submittedName>
</protein>
<keyword evidence="3" id="KW-0732">Signal</keyword>
<keyword evidence="5" id="KW-1185">Reference proteome</keyword>
<proteinExistence type="predicted"/>
<organism evidence="4 5">
    <name type="scientific">Mizuhopecten yessoensis</name>
    <name type="common">Japanese scallop</name>
    <name type="synonym">Patinopecten yessoensis</name>
    <dbReference type="NCBI Taxonomy" id="6573"/>
    <lineage>
        <taxon>Eukaryota</taxon>
        <taxon>Metazoa</taxon>
        <taxon>Spiralia</taxon>
        <taxon>Lophotrochozoa</taxon>
        <taxon>Mollusca</taxon>
        <taxon>Bivalvia</taxon>
        <taxon>Autobranchia</taxon>
        <taxon>Pteriomorphia</taxon>
        <taxon>Pectinida</taxon>
        <taxon>Pectinoidea</taxon>
        <taxon>Pectinidae</taxon>
        <taxon>Mizuhopecten</taxon>
    </lineage>
</organism>
<evidence type="ECO:0000256" key="2">
    <source>
        <dbReference type="SAM" id="MobiDB-lite"/>
    </source>
</evidence>
<feature type="chain" id="PRO_5012194199" evidence="3">
    <location>
        <begin position="25"/>
        <end position="321"/>
    </location>
</feature>
<gene>
    <name evidence="4" type="ORF">KP79_PYT26214</name>
</gene>
<keyword evidence="1" id="KW-0175">Coiled coil</keyword>
<accession>A0A210QE23</accession>
<feature type="signal peptide" evidence="3">
    <location>
        <begin position="1"/>
        <end position="24"/>
    </location>
</feature>
<dbReference type="OrthoDB" id="6162425at2759"/>
<evidence type="ECO:0000256" key="3">
    <source>
        <dbReference type="SAM" id="SignalP"/>
    </source>
</evidence>
<reference evidence="4 5" key="1">
    <citation type="journal article" date="2017" name="Nat. Ecol. Evol.">
        <title>Scallop genome provides insights into evolution of bilaterian karyotype and development.</title>
        <authorList>
            <person name="Wang S."/>
            <person name="Zhang J."/>
            <person name="Jiao W."/>
            <person name="Li J."/>
            <person name="Xun X."/>
            <person name="Sun Y."/>
            <person name="Guo X."/>
            <person name="Huan P."/>
            <person name="Dong B."/>
            <person name="Zhang L."/>
            <person name="Hu X."/>
            <person name="Sun X."/>
            <person name="Wang J."/>
            <person name="Zhao C."/>
            <person name="Wang Y."/>
            <person name="Wang D."/>
            <person name="Huang X."/>
            <person name="Wang R."/>
            <person name="Lv J."/>
            <person name="Li Y."/>
            <person name="Zhang Z."/>
            <person name="Liu B."/>
            <person name="Lu W."/>
            <person name="Hui Y."/>
            <person name="Liang J."/>
            <person name="Zhou Z."/>
            <person name="Hou R."/>
            <person name="Li X."/>
            <person name="Liu Y."/>
            <person name="Li H."/>
            <person name="Ning X."/>
            <person name="Lin Y."/>
            <person name="Zhao L."/>
            <person name="Xing Q."/>
            <person name="Dou J."/>
            <person name="Li Y."/>
            <person name="Mao J."/>
            <person name="Guo H."/>
            <person name="Dou H."/>
            <person name="Li T."/>
            <person name="Mu C."/>
            <person name="Jiang W."/>
            <person name="Fu Q."/>
            <person name="Fu X."/>
            <person name="Miao Y."/>
            <person name="Liu J."/>
            <person name="Yu Q."/>
            <person name="Li R."/>
            <person name="Liao H."/>
            <person name="Li X."/>
            <person name="Kong Y."/>
            <person name="Jiang Z."/>
            <person name="Chourrout D."/>
            <person name="Li R."/>
            <person name="Bao Z."/>
        </authorList>
    </citation>
    <scope>NUCLEOTIDE SEQUENCE [LARGE SCALE GENOMIC DNA]</scope>
    <source>
        <strain evidence="4 5">PY_sf001</strain>
    </source>
</reference>
<name>A0A210QE23_MIZYE</name>
<dbReference type="Proteomes" id="UP000242188">
    <property type="component" value="Unassembled WGS sequence"/>
</dbReference>
<evidence type="ECO:0000313" key="5">
    <source>
        <dbReference type="Proteomes" id="UP000242188"/>
    </source>
</evidence>
<feature type="coiled-coil region" evidence="1">
    <location>
        <begin position="261"/>
        <end position="288"/>
    </location>
</feature>
<feature type="region of interest" description="Disordered" evidence="2">
    <location>
        <begin position="225"/>
        <end position="244"/>
    </location>
</feature>
<dbReference type="AlphaFoldDB" id="A0A210QE23"/>